<comment type="subcellular location">
    <subcellularLocation>
        <location evidence="1 6">Cell membrane</location>
        <topology evidence="1 6">Multi-pass membrane protein</topology>
    </subcellularLocation>
</comment>
<feature type="transmembrane region" description="Helical" evidence="6">
    <location>
        <begin position="301"/>
        <end position="326"/>
    </location>
</feature>
<feature type="transmembrane region" description="Helical" evidence="6">
    <location>
        <begin position="40"/>
        <end position="60"/>
    </location>
</feature>
<dbReference type="GO" id="GO:0006629">
    <property type="term" value="P:lipid metabolic process"/>
    <property type="evidence" value="ECO:0007669"/>
    <property type="project" value="UniProtKB-KW"/>
</dbReference>
<dbReference type="InterPro" id="IPR022791">
    <property type="entry name" value="L-PG_synthase/AglD"/>
</dbReference>
<evidence type="ECO:0000313" key="7">
    <source>
        <dbReference type="EMBL" id="VTQ64576.1"/>
    </source>
</evidence>
<dbReference type="GO" id="GO:0050071">
    <property type="term" value="F:phosphatidylglycerol lysyltransferase activity"/>
    <property type="evidence" value="ECO:0007669"/>
    <property type="project" value="UniProtKB-EC"/>
</dbReference>
<reference evidence="7 8" key="1">
    <citation type="submission" date="2019-05" db="EMBL/GenBank/DDBJ databases">
        <authorList>
            <consortium name="Pathogen Informatics"/>
        </authorList>
    </citation>
    <scope>NUCLEOTIDE SEQUENCE [LARGE SCALE GENOMIC DNA]</scope>
    <source>
        <strain evidence="7 8">NCTC12204</strain>
    </source>
</reference>
<evidence type="ECO:0000256" key="6">
    <source>
        <dbReference type="RuleBase" id="RU363042"/>
    </source>
</evidence>
<dbReference type="RefSeq" id="WP_010737670.1">
    <property type="nucleotide sequence ID" value="NZ_AP027299.1"/>
</dbReference>
<comment type="function">
    <text evidence="6">Catalyzes the transfer of a lysyl group from L-lysyl-tRNA(Lys) to membrane-bound phosphatidylglycerol (PG), which produces lysylphosphatidylglycerol (LPG), a major component of the bacterial membrane with a positive net charge. LPG synthesis contributes to bacterial virulence as it is involved in the resistance mechanism against cationic antimicrobial peptides (CAMP) produces by the host's immune system (defensins, cathelicidins) and by the competing microorganisms.</text>
</comment>
<feature type="transmembrane region" description="Helical" evidence="6">
    <location>
        <begin position="127"/>
        <end position="149"/>
    </location>
</feature>
<dbReference type="Pfam" id="PF03706">
    <property type="entry name" value="LPG_synthase_TM"/>
    <property type="match status" value="1"/>
</dbReference>
<keyword evidence="6" id="KW-0443">Lipid metabolism</keyword>
<dbReference type="Proteomes" id="UP000352698">
    <property type="component" value="Unassembled WGS sequence"/>
</dbReference>
<evidence type="ECO:0000256" key="3">
    <source>
        <dbReference type="ARBA" id="ARBA00022692"/>
    </source>
</evidence>
<evidence type="ECO:0000256" key="5">
    <source>
        <dbReference type="ARBA" id="ARBA00023136"/>
    </source>
</evidence>
<feature type="transmembrane region" description="Helical" evidence="6">
    <location>
        <begin position="12"/>
        <end position="28"/>
    </location>
</feature>
<feature type="transmembrane region" description="Helical" evidence="6">
    <location>
        <begin position="258"/>
        <end position="281"/>
    </location>
</feature>
<keyword evidence="3 6" id="KW-0812">Transmembrane</keyword>
<keyword evidence="2" id="KW-1003">Cell membrane</keyword>
<evidence type="ECO:0000256" key="2">
    <source>
        <dbReference type="ARBA" id="ARBA00022475"/>
    </source>
</evidence>
<feature type="transmembrane region" description="Helical" evidence="6">
    <location>
        <begin position="156"/>
        <end position="178"/>
    </location>
</feature>
<keyword evidence="6" id="KW-0046">Antibiotic resistance</keyword>
<accession>A0A449EDL6</accession>
<sequence length="344" mass="39316">MATKGAKTKIALNLFLLIGIFAIIYYLINQSFADIFAELLSTSFIVLVAAFLLGTIYQVAEGRSIKEIAQPFEPTFSTCDGFWTSCYIAFYRIVSFGTGTLISEIYFYNKKGMKYSQGAGVTALHMIMYKLAVITYAIIGLIIQFSLFYSKGPNMIWFIIAGIILTGVIIAFLLMVSMSLNLQIFFMSISNKLFRSERIRGWVDTCNTQIYSLRETVQTIVKDRTALLRIYFWNMVKLIFWYIMPYLFLVENHPTIDFLLTFSFISFAVVLSGVIPTPAGIGSFEFVYLLLFRPLVGTVDAFSSLLLYRFSSFILPFIYGLFYVIADRRKVIKQEIQDVKNNKK</sequence>
<keyword evidence="6" id="KW-0808">Transferase</keyword>
<dbReference type="EC" id="2.3.2.3" evidence="6"/>
<evidence type="ECO:0000256" key="1">
    <source>
        <dbReference type="ARBA" id="ARBA00004651"/>
    </source>
</evidence>
<dbReference type="GO" id="GO:0046677">
    <property type="term" value="P:response to antibiotic"/>
    <property type="evidence" value="ECO:0007669"/>
    <property type="project" value="UniProtKB-KW"/>
</dbReference>
<dbReference type="PANTHER" id="PTHR39087">
    <property type="entry name" value="UPF0104 MEMBRANE PROTEIN MJ1595"/>
    <property type="match status" value="1"/>
</dbReference>
<keyword evidence="5 6" id="KW-0472">Membrane</keyword>
<name>A0A449EDL6_ENTHR</name>
<feature type="transmembrane region" description="Helical" evidence="6">
    <location>
        <begin position="81"/>
        <end position="107"/>
    </location>
</feature>
<gene>
    <name evidence="6" type="primary">mprF</name>
    <name evidence="7" type="ORF">NCTC12204_01539</name>
</gene>
<dbReference type="EMBL" id="CABEEP010000001">
    <property type="protein sequence ID" value="VTQ64576.1"/>
    <property type="molecule type" value="Genomic_DNA"/>
</dbReference>
<evidence type="ECO:0000256" key="4">
    <source>
        <dbReference type="ARBA" id="ARBA00022989"/>
    </source>
</evidence>
<protein>
    <recommendedName>
        <fullName evidence="6">Phosphatidylglycerol lysyltransferase</fullName>
        <ecNumber evidence="6">2.3.2.3</ecNumber>
    </recommendedName>
    <alternativeName>
        <fullName evidence="6">Lysylphosphatidylglycerol synthase</fullName>
    </alternativeName>
</protein>
<dbReference type="AlphaFoldDB" id="A0A449EDL6"/>
<feature type="transmembrane region" description="Helical" evidence="6">
    <location>
        <begin position="230"/>
        <end position="249"/>
    </location>
</feature>
<organism evidence="7 8">
    <name type="scientific">Enterococcus hirae</name>
    <dbReference type="NCBI Taxonomy" id="1354"/>
    <lineage>
        <taxon>Bacteria</taxon>
        <taxon>Bacillati</taxon>
        <taxon>Bacillota</taxon>
        <taxon>Bacilli</taxon>
        <taxon>Lactobacillales</taxon>
        <taxon>Enterococcaceae</taxon>
        <taxon>Enterococcus</taxon>
    </lineage>
</organism>
<comment type="catalytic activity">
    <reaction evidence="6">
        <text>L-lysyl-tRNA(Lys) + a 1,2-diacyl-sn-glycero-3-phospho-(1'-sn-glycerol) = a 1,2-diacyl-sn-glycero-3-phospho-1'-(3'-O-L-lysyl)-sn-glycerol + tRNA(Lys)</text>
        <dbReference type="Rhea" id="RHEA:10668"/>
        <dbReference type="Rhea" id="RHEA-COMP:9696"/>
        <dbReference type="Rhea" id="RHEA-COMP:9697"/>
        <dbReference type="ChEBI" id="CHEBI:64716"/>
        <dbReference type="ChEBI" id="CHEBI:75792"/>
        <dbReference type="ChEBI" id="CHEBI:78442"/>
        <dbReference type="ChEBI" id="CHEBI:78529"/>
        <dbReference type="EC" id="2.3.2.3"/>
    </reaction>
</comment>
<dbReference type="PANTHER" id="PTHR39087:SF2">
    <property type="entry name" value="UPF0104 MEMBRANE PROTEIN MJ1595"/>
    <property type="match status" value="1"/>
</dbReference>
<comment type="caution">
    <text evidence="7">The sequence shown here is derived from an EMBL/GenBank/DDBJ whole genome shotgun (WGS) entry which is preliminary data.</text>
</comment>
<evidence type="ECO:0000313" key="8">
    <source>
        <dbReference type="Proteomes" id="UP000352698"/>
    </source>
</evidence>
<keyword evidence="4 6" id="KW-1133">Transmembrane helix</keyword>
<dbReference type="GO" id="GO:0005886">
    <property type="term" value="C:plasma membrane"/>
    <property type="evidence" value="ECO:0007669"/>
    <property type="project" value="UniProtKB-SubCell"/>
</dbReference>
<proteinExistence type="inferred from homology"/>
<comment type="similarity">
    <text evidence="6">Belongs to the LPG synthase family.</text>
</comment>